<protein>
    <submittedName>
        <fullName evidence="3">Universal stress protein</fullName>
    </submittedName>
</protein>
<dbReference type="PANTHER" id="PTHR46989:SF3">
    <property type="entry name" value="USPA DOMAIN-CONTAINING PROTEIN"/>
    <property type="match status" value="1"/>
</dbReference>
<evidence type="ECO:0000256" key="1">
    <source>
        <dbReference type="SAM" id="MobiDB-lite"/>
    </source>
</evidence>
<accession>A0A087VXP4</accession>
<dbReference type="Proteomes" id="UP000017246">
    <property type="component" value="Unassembled WGS sequence"/>
</dbReference>
<evidence type="ECO:0000313" key="3">
    <source>
        <dbReference type="EMBL" id="CDI96922.1"/>
    </source>
</evidence>
<evidence type="ECO:0000313" key="4">
    <source>
        <dbReference type="Proteomes" id="UP000017246"/>
    </source>
</evidence>
<organism evidence="3 4">
    <name type="scientific">Echinococcus multilocularis</name>
    <name type="common">Fox tapeworm</name>
    <dbReference type="NCBI Taxonomy" id="6211"/>
    <lineage>
        <taxon>Eukaryota</taxon>
        <taxon>Metazoa</taxon>
        <taxon>Spiralia</taxon>
        <taxon>Lophotrochozoa</taxon>
        <taxon>Platyhelminthes</taxon>
        <taxon>Cestoda</taxon>
        <taxon>Eucestoda</taxon>
        <taxon>Cyclophyllidea</taxon>
        <taxon>Taeniidae</taxon>
        <taxon>Echinococcus</taxon>
    </lineage>
</organism>
<reference evidence="3" key="1">
    <citation type="journal article" date="2013" name="Nature">
        <title>The genomes of four tapeworm species reveal adaptations to parasitism.</title>
        <authorList>
            <person name="Tsai I.J."/>
            <person name="Zarowiecki M."/>
            <person name="Holroyd N."/>
            <person name="Garciarrubio A."/>
            <person name="Sanchez-Flores A."/>
            <person name="Brooks K.L."/>
            <person name="Tracey A."/>
            <person name="Bobes R.J."/>
            <person name="Fragoso G."/>
            <person name="Sciutto E."/>
            <person name="Aslett M."/>
            <person name="Beasley H."/>
            <person name="Bennett H.M."/>
            <person name="Cai J."/>
            <person name="Camicia F."/>
            <person name="Clark R."/>
            <person name="Cucher M."/>
            <person name="De Silva N."/>
            <person name="Day T.A."/>
            <person name="Deplazes P."/>
            <person name="Estrada K."/>
            <person name="Fernandez C."/>
            <person name="Holland P.W."/>
            <person name="Hou J."/>
            <person name="Hu S."/>
            <person name="Huckvale T."/>
            <person name="Hung S.S."/>
            <person name="Kamenetzky L."/>
            <person name="Keane J.A."/>
            <person name="Kiss F."/>
            <person name="Koziol U."/>
            <person name="Lambert O."/>
            <person name="Liu K."/>
            <person name="Luo X."/>
            <person name="Luo Y."/>
            <person name="Macchiaroli N."/>
            <person name="Nichol S."/>
            <person name="Paps J."/>
            <person name="Parkinson J."/>
            <person name="Pouchkina-Stantcheva N."/>
            <person name="Riddiford N."/>
            <person name="Rosenzvit M."/>
            <person name="Salinas G."/>
            <person name="Wasmuth J.D."/>
            <person name="Zamanian M."/>
            <person name="Zheng Y."/>
            <person name="Cai X."/>
            <person name="Soberon X."/>
            <person name="Olson P.D."/>
            <person name="Laclette J.P."/>
            <person name="Brehm K."/>
            <person name="Berriman M."/>
            <person name="Garciarrubio A."/>
            <person name="Bobes R.J."/>
            <person name="Fragoso G."/>
            <person name="Sanchez-Flores A."/>
            <person name="Estrada K."/>
            <person name="Cevallos M.A."/>
            <person name="Morett E."/>
            <person name="Gonzalez V."/>
            <person name="Portillo T."/>
            <person name="Ochoa-Leyva A."/>
            <person name="Jose M.V."/>
            <person name="Sciutto E."/>
            <person name="Landa A."/>
            <person name="Jimenez L."/>
            <person name="Valdes V."/>
            <person name="Carrero J.C."/>
            <person name="Larralde C."/>
            <person name="Morales-Montor J."/>
            <person name="Limon-Lason J."/>
            <person name="Soberon X."/>
            <person name="Laclette J.P."/>
        </authorList>
    </citation>
    <scope>NUCLEOTIDE SEQUENCE [LARGE SCALE GENOMIC DNA]</scope>
</reference>
<dbReference type="InterPro" id="IPR014729">
    <property type="entry name" value="Rossmann-like_a/b/a_fold"/>
</dbReference>
<sequence length="210" mass="23326">MSSPPTPLASDPPTQRAHQCSTRSNSESEDYLANVKRRVLLSIDANENSNRAFEWYTNNFAREDDGLLLVHVVEPVSTSINYGLASKPAFLTDDFSRHIQELVDEGRELGKRYLYKCKGTGIRVRFMLHIGAKPGEHICRLAKEQQVDVIVMGSRGMGRIRRTLLGSVSDFVLHHAGIPVVVIPPPKKPSTSTSQSEDTSESAKKRQSVP</sequence>
<dbReference type="OMA" id="FAFPEDW"/>
<keyword evidence="4" id="KW-1185">Reference proteome</keyword>
<reference evidence="3" key="2">
    <citation type="submission" date="2015-11" db="EMBL/GenBank/DDBJ databases">
        <authorList>
            <person name="Zhang Y."/>
            <person name="Guo Z."/>
        </authorList>
    </citation>
    <scope>NUCLEOTIDE SEQUENCE</scope>
</reference>
<dbReference type="PANTHER" id="PTHR46989">
    <property type="entry name" value="USP DOMAIN-CONTAINING PROTEIN"/>
    <property type="match status" value="1"/>
</dbReference>
<feature type="region of interest" description="Disordered" evidence="1">
    <location>
        <begin position="1"/>
        <end position="28"/>
    </location>
</feature>
<dbReference type="InterPro" id="IPR006016">
    <property type="entry name" value="UspA"/>
</dbReference>
<dbReference type="Gene3D" id="3.40.50.620">
    <property type="entry name" value="HUPs"/>
    <property type="match status" value="1"/>
</dbReference>
<dbReference type="SUPFAM" id="SSF52402">
    <property type="entry name" value="Adenine nucleotide alpha hydrolases-like"/>
    <property type="match status" value="1"/>
</dbReference>
<dbReference type="STRING" id="6211.A0A087VXP4"/>
<dbReference type="CDD" id="cd23659">
    <property type="entry name" value="USP_At3g01520-like"/>
    <property type="match status" value="1"/>
</dbReference>
<dbReference type="PRINTS" id="PR01438">
    <property type="entry name" value="UNVRSLSTRESS"/>
</dbReference>
<feature type="compositionally biased region" description="Polar residues" evidence="1">
    <location>
        <begin position="12"/>
        <end position="25"/>
    </location>
</feature>
<dbReference type="OrthoDB" id="843225at2759"/>
<feature type="region of interest" description="Disordered" evidence="1">
    <location>
        <begin position="183"/>
        <end position="210"/>
    </location>
</feature>
<dbReference type="EMBL" id="LN902843">
    <property type="protein sequence ID" value="CDI96922.1"/>
    <property type="molecule type" value="Genomic_DNA"/>
</dbReference>
<proteinExistence type="predicted"/>
<dbReference type="Pfam" id="PF00582">
    <property type="entry name" value="Usp"/>
    <property type="match status" value="1"/>
</dbReference>
<dbReference type="AlphaFoldDB" id="A0A087VXP4"/>
<gene>
    <name evidence="3" type="ORF">EmuJ_000065300</name>
</gene>
<evidence type="ECO:0000259" key="2">
    <source>
        <dbReference type="Pfam" id="PF00582"/>
    </source>
</evidence>
<dbReference type="InterPro" id="IPR006015">
    <property type="entry name" value="Universal_stress_UspA"/>
</dbReference>
<dbReference type="eggNOG" id="ENOG502RXWD">
    <property type="taxonomic scope" value="Eukaryota"/>
</dbReference>
<feature type="domain" description="UspA" evidence="2">
    <location>
        <begin position="37"/>
        <end position="184"/>
    </location>
</feature>
<name>A0A087VXP4_ECHMU</name>